<dbReference type="AlphaFoldDB" id="A0AAV1CZ29"/>
<dbReference type="EMBL" id="OX459120">
    <property type="protein sequence ID" value="CAI9099657.1"/>
    <property type="molecule type" value="Genomic_DNA"/>
</dbReference>
<proteinExistence type="predicted"/>
<dbReference type="InterPro" id="IPR036691">
    <property type="entry name" value="Endo/exonu/phosph_ase_sf"/>
</dbReference>
<protein>
    <submittedName>
        <fullName evidence="2">OLC1v1036511C1</fullName>
    </submittedName>
</protein>
<reference evidence="2" key="1">
    <citation type="submission" date="2023-03" db="EMBL/GenBank/DDBJ databases">
        <authorList>
            <person name="Julca I."/>
        </authorList>
    </citation>
    <scope>NUCLEOTIDE SEQUENCE</scope>
</reference>
<evidence type="ECO:0000313" key="2">
    <source>
        <dbReference type="EMBL" id="CAI9099657.1"/>
    </source>
</evidence>
<organism evidence="2 3">
    <name type="scientific">Oldenlandia corymbosa var. corymbosa</name>
    <dbReference type="NCBI Taxonomy" id="529605"/>
    <lineage>
        <taxon>Eukaryota</taxon>
        <taxon>Viridiplantae</taxon>
        <taxon>Streptophyta</taxon>
        <taxon>Embryophyta</taxon>
        <taxon>Tracheophyta</taxon>
        <taxon>Spermatophyta</taxon>
        <taxon>Magnoliopsida</taxon>
        <taxon>eudicotyledons</taxon>
        <taxon>Gunneridae</taxon>
        <taxon>Pentapetalae</taxon>
        <taxon>asterids</taxon>
        <taxon>lamiids</taxon>
        <taxon>Gentianales</taxon>
        <taxon>Rubiaceae</taxon>
        <taxon>Rubioideae</taxon>
        <taxon>Spermacoceae</taxon>
        <taxon>Hedyotis-Oldenlandia complex</taxon>
        <taxon>Oldenlandia</taxon>
    </lineage>
</organism>
<dbReference type="SUPFAM" id="SSF56219">
    <property type="entry name" value="DNase I-like"/>
    <property type="match status" value="1"/>
</dbReference>
<name>A0AAV1CZ29_OLDCO</name>
<dbReference type="Gene3D" id="3.60.10.10">
    <property type="entry name" value="Endonuclease/exonuclease/phosphatase"/>
    <property type="match status" value="1"/>
</dbReference>
<dbReference type="Proteomes" id="UP001161247">
    <property type="component" value="Chromosome 3"/>
</dbReference>
<feature type="region of interest" description="Disordered" evidence="1">
    <location>
        <begin position="144"/>
        <end position="163"/>
    </location>
</feature>
<feature type="compositionally biased region" description="Basic and acidic residues" evidence="1">
    <location>
        <begin position="99"/>
        <end position="108"/>
    </location>
</feature>
<feature type="compositionally biased region" description="Basic residues" evidence="1">
    <location>
        <begin position="149"/>
        <end position="158"/>
    </location>
</feature>
<accession>A0AAV1CZ29</accession>
<evidence type="ECO:0000256" key="1">
    <source>
        <dbReference type="SAM" id="MobiDB-lite"/>
    </source>
</evidence>
<feature type="region of interest" description="Disordered" evidence="1">
    <location>
        <begin position="93"/>
        <end position="114"/>
    </location>
</feature>
<sequence length="271" mass="30693">MTKERLVSIIQENDKEPSLLDSWDIVELKNLQVEEQNAEKQRAVSSQHAVLSQRAVFYQHIETSSRFEVLADSDNTINGDTEGDDKLQEDIDSEVESDEGMKTEKSHEQPPSFTHDQILVSVDDSEIGGSSDLIHTEEAFVSVSDGEQRKKKRGRPKGSKNGVNKLEELKQSLHFDKAISSITGKIWIFWTNDFDVTLLGDSEQALHLDVKHLQSSTQFLITAVYGKSTRQGRNELWKELTQFQNQHLGDPWMVGGDFNVIRNLDEYSGNS</sequence>
<gene>
    <name evidence="2" type="ORF">OLC1_LOCUS9629</name>
</gene>
<keyword evidence="3" id="KW-1185">Reference proteome</keyword>
<evidence type="ECO:0000313" key="3">
    <source>
        <dbReference type="Proteomes" id="UP001161247"/>
    </source>
</evidence>